<dbReference type="InterPro" id="IPR005888">
    <property type="entry name" value="dTDP_Gluc_deHydtase"/>
</dbReference>
<dbReference type="EMBL" id="JAKIKT010000001">
    <property type="protein sequence ID" value="MCL2913176.1"/>
    <property type="molecule type" value="Genomic_DNA"/>
</dbReference>
<comment type="caution">
    <text evidence="9">The sequence shown here is derived from an EMBL/GenBank/DDBJ whole genome shotgun (WGS) entry which is preliminary data.</text>
</comment>
<dbReference type="InterPro" id="IPR036291">
    <property type="entry name" value="NAD(P)-bd_dom_sf"/>
</dbReference>
<dbReference type="NCBIfam" id="TIGR01181">
    <property type="entry name" value="dTDP_gluc_dehyt"/>
    <property type="match status" value="1"/>
</dbReference>
<evidence type="ECO:0000259" key="8">
    <source>
        <dbReference type="Pfam" id="PF16363"/>
    </source>
</evidence>
<dbReference type="Gene3D" id="3.90.25.10">
    <property type="entry name" value="UDP-galactose 4-epimerase, domain 1"/>
    <property type="match status" value="1"/>
</dbReference>
<protein>
    <recommendedName>
        <fullName evidence="4 7">dTDP-glucose 4,6-dehydratase</fullName>
        <ecNumber evidence="4 7">4.2.1.46</ecNumber>
    </recommendedName>
</protein>
<dbReference type="InterPro" id="IPR016040">
    <property type="entry name" value="NAD(P)-bd_dom"/>
</dbReference>
<keyword evidence="6 7" id="KW-0456">Lyase</keyword>
<name>A0ABT0N411_9GAMM</name>
<dbReference type="GO" id="GO:0008460">
    <property type="term" value="F:dTDP-glucose 4,6-dehydratase activity"/>
    <property type="evidence" value="ECO:0007669"/>
    <property type="project" value="UniProtKB-EC"/>
</dbReference>
<dbReference type="RefSeq" id="WP_249247952.1">
    <property type="nucleotide sequence ID" value="NZ_JAKIKT010000001.1"/>
</dbReference>
<dbReference type="Pfam" id="PF16363">
    <property type="entry name" value="GDP_Man_Dehyd"/>
    <property type="match status" value="1"/>
</dbReference>
<comment type="catalytic activity">
    <reaction evidence="1 7">
        <text>dTDP-alpha-D-glucose = dTDP-4-dehydro-6-deoxy-alpha-D-glucose + H2O</text>
        <dbReference type="Rhea" id="RHEA:17221"/>
        <dbReference type="ChEBI" id="CHEBI:15377"/>
        <dbReference type="ChEBI" id="CHEBI:57477"/>
        <dbReference type="ChEBI" id="CHEBI:57649"/>
        <dbReference type="EC" id="4.2.1.46"/>
    </reaction>
</comment>
<evidence type="ECO:0000313" key="10">
    <source>
        <dbReference type="Proteomes" id="UP001202831"/>
    </source>
</evidence>
<evidence type="ECO:0000256" key="4">
    <source>
        <dbReference type="ARBA" id="ARBA00011990"/>
    </source>
</evidence>
<comment type="cofactor">
    <cofactor evidence="2 7">
        <name>NAD(+)</name>
        <dbReference type="ChEBI" id="CHEBI:57540"/>
    </cofactor>
</comment>
<dbReference type="Gene3D" id="3.40.50.720">
    <property type="entry name" value="NAD(P)-binding Rossmann-like Domain"/>
    <property type="match status" value="1"/>
</dbReference>
<evidence type="ECO:0000256" key="7">
    <source>
        <dbReference type="RuleBase" id="RU004473"/>
    </source>
</evidence>
<sequence>MAVVLVTGGAGFIGAHFCNLLMSSWGDEASSSNHLIVLDLMTYAANPDYLAAIAKRKDFTLVEGNICDEVLLRRIFDEHQIDTVINFAAESHVDRSIHDADEFVHTNFVGTYTLLKVCRHYWTLSDGMFKAGCRFHQVSTDEVYGTLMPDEQAFTENNAFLPNSPYSASKAAADHMVRAFFQTWGLPVTTSHCSNNFGPFQYKEKLIPLTIERLLNNKPVPVYGDGLQVRDWLFVADHVAGINLILAKGQIGEHYNIGGDWELTNLELIHRLCFMLEGKFAKQPELREHFPNAEAIVLGQSAKLITHVADRPGHDRRYAIDHSKLQALGYQPEANFDQTLSDTVDWYLDYFRDN</sequence>
<accession>A0ABT0N411</accession>
<dbReference type="EC" id="4.2.1.46" evidence="4 7"/>
<evidence type="ECO:0000256" key="2">
    <source>
        <dbReference type="ARBA" id="ARBA00001911"/>
    </source>
</evidence>
<gene>
    <name evidence="9" type="primary">rfbB</name>
    <name evidence="9" type="ORF">L2725_05175</name>
</gene>
<evidence type="ECO:0000256" key="5">
    <source>
        <dbReference type="ARBA" id="ARBA00023027"/>
    </source>
</evidence>
<organism evidence="9 10">
    <name type="scientific">Shewanella corallii</name>
    <dbReference type="NCBI Taxonomy" id="560080"/>
    <lineage>
        <taxon>Bacteria</taxon>
        <taxon>Pseudomonadati</taxon>
        <taxon>Pseudomonadota</taxon>
        <taxon>Gammaproteobacteria</taxon>
        <taxon>Alteromonadales</taxon>
        <taxon>Shewanellaceae</taxon>
        <taxon>Shewanella</taxon>
    </lineage>
</organism>
<evidence type="ECO:0000256" key="3">
    <source>
        <dbReference type="ARBA" id="ARBA00008178"/>
    </source>
</evidence>
<reference evidence="9 10" key="1">
    <citation type="submission" date="2022-01" db="EMBL/GenBank/DDBJ databases">
        <title>Whole genome-based taxonomy of the Shewanellaceae.</title>
        <authorList>
            <person name="Martin-Rodriguez A.J."/>
        </authorList>
    </citation>
    <scope>NUCLEOTIDE SEQUENCE [LARGE SCALE GENOMIC DNA]</scope>
    <source>
        <strain evidence="9 10">DSM 21332</strain>
    </source>
</reference>
<feature type="domain" description="NAD(P)-binding" evidence="8">
    <location>
        <begin position="5"/>
        <end position="342"/>
    </location>
</feature>
<keyword evidence="10" id="KW-1185">Reference proteome</keyword>
<comment type="similarity">
    <text evidence="3 7">Belongs to the NAD(P)-dependent epimerase/dehydratase family. dTDP-glucose dehydratase subfamily.</text>
</comment>
<evidence type="ECO:0000256" key="6">
    <source>
        <dbReference type="ARBA" id="ARBA00023239"/>
    </source>
</evidence>
<proteinExistence type="inferred from homology"/>
<dbReference type="Proteomes" id="UP001202831">
    <property type="component" value="Unassembled WGS sequence"/>
</dbReference>
<dbReference type="CDD" id="cd05246">
    <property type="entry name" value="dTDP_GD_SDR_e"/>
    <property type="match status" value="1"/>
</dbReference>
<dbReference type="PANTHER" id="PTHR43000">
    <property type="entry name" value="DTDP-D-GLUCOSE 4,6-DEHYDRATASE-RELATED"/>
    <property type="match status" value="1"/>
</dbReference>
<evidence type="ECO:0000313" key="9">
    <source>
        <dbReference type="EMBL" id="MCL2913176.1"/>
    </source>
</evidence>
<dbReference type="SUPFAM" id="SSF51735">
    <property type="entry name" value="NAD(P)-binding Rossmann-fold domains"/>
    <property type="match status" value="1"/>
</dbReference>
<keyword evidence="5" id="KW-0520">NAD</keyword>
<evidence type="ECO:0000256" key="1">
    <source>
        <dbReference type="ARBA" id="ARBA00001539"/>
    </source>
</evidence>